<dbReference type="PANTHER" id="PTHR11614">
    <property type="entry name" value="PHOSPHOLIPASE-RELATED"/>
    <property type="match status" value="1"/>
</dbReference>
<sequence length="346" mass="38963">MAATYPIVFPLSKPIHSEEEWYDLRGTNVSQFFLKHWFPTDQAQNVVKPKAAIIFVHGFADYINRYDGNFSYMADHGYQVSGFDQFGFGRTWYESPDRRTTHGWTTWPEQINDITSMIKLVRVRLDKDWGAGSVPMYLMGHSMGGGLVTAFFTRDTAEGPAAEVKGMISGVMASAPWYDIHFPIPTWLAGPLLRGALWGLPRLHLALGPPSSNLSRDSELCEALRKDPLSNCDVHVRCLLGPLTGGPRIVSDDYKRWPESLPFLICHGTGDKVTRWDSSKALFDNMSAIGRHVTLRSFDGYYHEAMFDPGDAKFKFTQAFVDWLDDQLARKARGEGQPTSTETLVE</sequence>
<dbReference type="InterPro" id="IPR051044">
    <property type="entry name" value="MAG_DAG_Lipase"/>
</dbReference>
<dbReference type="InterPro" id="IPR029058">
    <property type="entry name" value="AB_hydrolase_fold"/>
</dbReference>
<evidence type="ECO:0000313" key="4">
    <source>
        <dbReference type="EMBL" id="KOS13808.1"/>
    </source>
</evidence>
<dbReference type="OrthoDB" id="2014201at2759"/>
<dbReference type="EMBL" id="LGAV01000005">
    <property type="protein sequence ID" value="KOS13808.1"/>
    <property type="molecule type" value="Genomic_DNA"/>
</dbReference>
<dbReference type="AlphaFoldDB" id="A0A0M8ML81"/>
<feature type="domain" description="Serine aminopeptidase S33" evidence="3">
    <location>
        <begin position="48"/>
        <end position="309"/>
    </location>
</feature>
<gene>
    <name evidence="4" type="ORF">Malapachy_1946</name>
</gene>
<evidence type="ECO:0000256" key="1">
    <source>
        <dbReference type="ARBA" id="ARBA00047591"/>
    </source>
</evidence>
<dbReference type="RefSeq" id="XP_017991440.1">
    <property type="nucleotide sequence ID" value="XM_018136442.1"/>
</dbReference>
<name>A0A0M8ML81_9BASI</name>
<evidence type="ECO:0000256" key="2">
    <source>
        <dbReference type="ARBA" id="ARBA00048461"/>
    </source>
</evidence>
<dbReference type="InterPro" id="IPR022742">
    <property type="entry name" value="Hydrolase_4"/>
</dbReference>
<dbReference type="GeneID" id="28728317"/>
<comment type="caution">
    <text evidence="4">The sequence shown here is derived from an EMBL/GenBank/DDBJ whole genome shotgun (WGS) entry which is preliminary data.</text>
</comment>
<dbReference type="Pfam" id="PF12146">
    <property type="entry name" value="Hydrolase_4"/>
    <property type="match status" value="1"/>
</dbReference>
<evidence type="ECO:0000259" key="3">
    <source>
        <dbReference type="Pfam" id="PF12146"/>
    </source>
</evidence>
<keyword evidence="5" id="KW-1185">Reference proteome</keyword>
<evidence type="ECO:0000313" key="5">
    <source>
        <dbReference type="Proteomes" id="UP000037751"/>
    </source>
</evidence>
<comment type="catalytic activity">
    <reaction evidence="2">
        <text>a monoacylglycerol + H2O = glycerol + a fatty acid + H(+)</text>
        <dbReference type="Rhea" id="RHEA:15245"/>
        <dbReference type="ChEBI" id="CHEBI:15377"/>
        <dbReference type="ChEBI" id="CHEBI:15378"/>
        <dbReference type="ChEBI" id="CHEBI:17408"/>
        <dbReference type="ChEBI" id="CHEBI:17754"/>
        <dbReference type="ChEBI" id="CHEBI:28868"/>
    </reaction>
</comment>
<proteinExistence type="predicted"/>
<reference evidence="4 5" key="1">
    <citation type="submission" date="2015-07" db="EMBL/GenBank/DDBJ databases">
        <title>Draft Genome Sequence of Malassezia furfur CBS1878 and Malassezia pachydermatis CBS1879.</title>
        <authorList>
            <person name="Triana S."/>
            <person name="Ohm R."/>
            <person name="Gonzalez A."/>
            <person name="DeCock H."/>
            <person name="Restrepo S."/>
            <person name="Celis A."/>
        </authorList>
    </citation>
    <scope>NUCLEOTIDE SEQUENCE [LARGE SCALE GENOMIC DNA]</scope>
    <source>
        <strain evidence="4 5">CBS 1879</strain>
    </source>
</reference>
<dbReference type="STRING" id="77020.A0A0M8ML81"/>
<dbReference type="VEuPathDB" id="FungiDB:Malapachy_1946"/>
<dbReference type="Proteomes" id="UP000037751">
    <property type="component" value="Unassembled WGS sequence"/>
</dbReference>
<comment type="catalytic activity">
    <reaction evidence="1">
        <text>a diacylglycerol + H2O = a monoacylglycerol + a fatty acid + H(+)</text>
        <dbReference type="Rhea" id="RHEA:32731"/>
        <dbReference type="ChEBI" id="CHEBI:15377"/>
        <dbReference type="ChEBI" id="CHEBI:15378"/>
        <dbReference type="ChEBI" id="CHEBI:17408"/>
        <dbReference type="ChEBI" id="CHEBI:18035"/>
        <dbReference type="ChEBI" id="CHEBI:28868"/>
    </reaction>
</comment>
<dbReference type="SUPFAM" id="SSF53474">
    <property type="entry name" value="alpha/beta-Hydrolases"/>
    <property type="match status" value="1"/>
</dbReference>
<accession>A0A0M8ML81</accession>
<dbReference type="Gene3D" id="3.40.50.1820">
    <property type="entry name" value="alpha/beta hydrolase"/>
    <property type="match status" value="1"/>
</dbReference>
<protein>
    <recommendedName>
        <fullName evidence="3">Serine aminopeptidase S33 domain-containing protein</fullName>
    </recommendedName>
</protein>
<organism evidence="4 5">
    <name type="scientific">Malassezia pachydermatis</name>
    <dbReference type="NCBI Taxonomy" id="77020"/>
    <lineage>
        <taxon>Eukaryota</taxon>
        <taxon>Fungi</taxon>
        <taxon>Dikarya</taxon>
        <taxon>Basidiomycota</taxon>
        <taxon>Ustilaginomycotina</taxon>
        <taxon>Malasseziomycetes</taxon>
        <taxon>Malasseziales</taxon>
        <taxon>Malasseziaceae</taxon>
        <taxon>Malassezia</taxon>
    </lineage>
</organism>